<sequence>MRRWMTSPVCLLGAPGPPRQDPVSVMPSVTMKFPTQASGVSGPSILLWRDKSGSLFLFLQPTPLVQDCLVQLNHYHLALSPLSNLGQALPLTFFSSGVWLLLRVDFAIEAATTLTLFSEAKPQDGNI</sequence>
<proteinExistence type="predicted"/>
<dbReference type="Proteomes" id="UP001595075">
    <property type="component" value="Unassembled WGS sequence"/>
</dbReference>
<gene>
    <name evidence="1" type="ORF">VTL71DRAFT_1031</name>
</gene>
<comment type="caution">
    <text evidence="1">The sequence shown here is derived from an EMBL/GenBank/DDBJ whole genome shotgun (WGS) entry which is preliminary data.</text>
</comment>
<reference evidence="1 2" key="1">
    <citation type="journal article" date="2024" name="Commun. Biol.">
        <title>Comparative genomic analysis of thermophilic fungi reveals convergent evolutionary adaptations and gene losses.</title>
        <authorList>
            <person name="Steindorff A.S."/>
            <person name="Aguilar-Pontes M.V."/>
            <person name="Robinson A.J."/>
            <person name="Andreopoulos B."/>
            <person name="LaButti K."/>
            <person name="Kuo A."/>
            <person name="Mondo S."/>
            <person name="Riley R."/>
            <person name="Otillar R."/>
            <person name="Haridas S."/>
            <person name="Lipzen A."/>
            <person name="Grimwood J."/>
            <person name="Schmutz J."/>
            <person name="Clum A."/>
            <person name="Reid I.D."/>
            <person name="Moisan M.C."/>
            <person name="Butler G."/>
            <person name="Nguyen T.T.M."/>
            <person name="Dewar K."/>
            <person name="Conant G."/>
            <person name="Drula E."/>
            <person name="Henrissat B."/>
            <person name="Hansel C."/>
            <person name="Singer S."/>
            <person name="Hutchinson M.I."/>
            <person name="de Vries R.P."/>
            <person name="Natvig D.O."/>
            <person name="Powell A.J."/>
            <person name="Tsang A."/>
            <person name="Grigoriev I.V."/>
        </authorList>
    </citation>
    <scope>NUCLEOTIDE SEQUENCE [LARGE SCALE GENOMIC DNA]</scope>
    <source>
        <strain evidence="1 2">CBS 494.80</strain>
    </source>
</reference>
<accession>A0ABR4D368</accession>
<dbReference type="EMBL" id="JAZHXI010000001">
    <property type="protein sequence ID" value="KAL2076088.1"/>
    <property type="molecule type" value="Genomic_DNA"/>
</dbReference>
<keyword evidence="2" id="KW-1185">Reference proteome</keyword>
<organism evidence="1 2">
    <name type="scientific">Oculimacula yallundae</name>
    <dbReference type="NCBI Taxonomy" id="86028"/>
    <lineage>
        <taxon>Eukaryota</taxon>
        <taxon>Fungi</taxon>
        <taxon>Dikarya</taxon>
        <taxon>Ascomycota</taxon>
        <taxon>Pezizomycotina</taxon>
        <taxon>Leotiomycetes</taxon>
        <taxon>Helotiales</taxon>
        <taxon>Ploettnerulaceae</taxon>
        <taxon>Oculimacula</taxon>
    </lineage>
</organism>
<name>A0ABR4D368_9HELO</name>
<evidence type="ECO:0000313" key="2">
    <source>
        <dbReference type="Proteomes" id="UP001595075"/>
    </source>
</evidence>
<evidence type="ECO:0000313" key="1">
    <source>
        <dbReference type="EMBL" id="KAL2076088.1"/>
    </source>
</evidence>
<protein>
    <submittedName>
        <fullName evidence="1">Uncharacterized protein</fullName>
    </submittedName>
</protein>